<evidence type="ECO:0000256" key="1">
    <source>
        <dbReference type="SAM" id="MobiDB-lite"/>
    </source>
</evidence>
<evidence type="ECO:0000313" key="2">
    <source>
        <dbReference type="EMBL" id="EGD81628.1"/>
    </source>
</evidence>
<dbReference type="KEGG" id="sre:PTSG_02344"/>
<feature type="compositionally biased region" description="Basic residues" evidence="1">
    <location>
        <begin position="175"/>
        <end position="198"/>
    </location>
</feature>
<feature type="compositionally biased region" description="Gly residues" evidence="1">
    <location>
        <begin position="30"/>
        <end position="47"/>
    </location>
</feature>
<dbReference type="GeneID" id="16077425"/>
<dbReference type="InParanoid" id="F2U1X6"/>
<feature type="compositionally biased region" description="Acidic residues" evidence="1">
    <location>
        <begin position="96"/>
        <end position="121"/>
    </location>
</feature>
<sequence>MSEGQQQNNNSKPAAAAEEDTAVAIAGAMRVGGDGGGGGDGGDGSSGARGTATAVAAIAATATGGPVHTSESAAKPSQHVPQDSNKHRQQEKQEAEDADAGAEVEADEEVGDSTAEQETEAEQAWPEPVALHPRPRRRKDRRRKPRSTSPGTGTPGALSKEQEKLVMEALVARIQQKKGKQGRRKTGGQTKSKRRGKQHGGDGSAVFGSADGTSVQSDDADAIGHDIAQLEGEIAALERLHKVVCSPMPDIYPVKMPHTGADHTDDDARLFQTALKVLGVENAAPDVVPKHVATTVVHLSRAIDLQLDQAGNRWPGSHAGAE</sequence>
<dbReference type="RefSeq" id="XP_004996832.1">
    <property type="nucleotide sequence ID" value="XM_004996775.1"/>
</dbReference>
<feature type="compositionally biased region" description="Low complexity" evidence="1">
    <location>
        <begin position="48"/>
        <end position="65"/>
    </location>
</feature>
<gene>
    <name evidence="2" type="ORF">PTSG_02344</name>
</gene>
<feature type="compositionally biased region" description="Basic and acidic residues" evidence="1">
    <location>
        <begin position="84"/>
        <end position="95"/>
    </location>
</feature>
<protein>
    <submittedName>
        <fullName evidence="2">Uncharacterized protein</fullName>
    </submittedName>
</protein>
<dbReference type="AlphaFoldDB" id="F2U1X6"/>
<reference evidence="2" key="1">
    <citation type="submission" date="2009-08" db="EMBL/GenBank/DDBJ databases">
        <title>Annotation of Salpingoeca rosetta.</title>
        <authorList>
            <consortium name="The Broad Institute Genome Sequencing Platform"/>
            <person name="Russ C."/>
            <person name="Cuomo C."/>
            <person name="Burger G."/>
            <person name="Gray M.W."/>
            <person name="Holland P.W.H."/>
            <person name="King N."/>
            <person name="Lang F.B.F."/>
            <person name="Roger A.J."/>
            <person name="Ruiz-Trillo I."/>
            <person name="Young S.K."/>
            <person name="Zeng Q."/>
            <person name="Gargeya S."/>
            <person name="Alvarado L."/>
            <person name="Berlin A."/>
            <person name="Chapman S.B."/>
            <person name="Chen Z."/>
            <person name="Freedman E."/>
            <person name="Gellesch M."/>
            <person name="Goldberg J."/>
            <person name="Griggs A."/>
            <person name="Gujja S."/>
            <person name="Heilman E."/>
            <person name="Heiman D."/>
            <person name="Howarth C."/>
            <person name="Mehta T."/>
            <person name="Neiman D."/>
            <person name="Pearson M."/>
            <person name="Roberts A."/>
            <person name="Saif S."/>
            <person name="Shea T."/>
            <person name="Shenoy N."/>
            <person name="Sisk P."/>
            <person name="Stolte C."/>
            <person name="Sykes S."/>
            <person name="White J."/>
            <person name="Yandava C."/>
            <person name="Haas B."/>
            <person name="Nusbaum C."/>
            <person name="Birren B."/>
        </authorList>
    </citation>
    <scope>NUCLEOTIDE SEQUENCE</scope>
    <source>
        <strain evidence="2">ATCC 50818</strain>
    </source>
</reference>
<evidence type="ECO:0000313" key="3">
    <source>
        <dbReference type="Proteomes" id="UP000007799"/>
    </source>
</evidence>
<feature type="region of interest" description="Disordered" evidence="1">
    <location>
        <begin position="1"/>
        <end position="218"/>
    </location>
</feature>
<name>F2U1X6_SALR5</name>
<dbReference type="EMBL" id="GL832959">
    <property type="protein sequence ID" value="EGD81628.1"/>
    <property type="molecule type" value="Genomic_DNA"/>
</dbReference>
<proteinExistence type="predicted"/>
<feature type="compositionally biased region" description="Polar residues" evidence="1">
    <location>
        <begin position="1"/>
        <end position="12"/>
    </location>
</feature>
<accession>F2U1X6</accession>
<dbReference type="Proteomes" id="UP000007799">
    <property type="component" value="Unassembled WGS sequence"/>
</dbReference>
<feature type="compositionally biased region" description="Basic residues" evidence="1">
    <location>
        <begin position="133"/>
        <end position="146"/>
    </location>
</feature>
<organism evidence="2 3">
    <name type="scientific">Salpingoeca rosetta (strain ATCC 50818 / BSB-021)</name>
    <dbReference type="NCBI Taxonomy" id="946362"/>
    <lineage>
        <taxon>Eukaryota</taxon>
        <taxon>Choanoflagellata</taxon>
        <taxon>Craspedida</taxon>
        <taxon>Salpingoecidae</taxon>
        <taxon>Salpingoeca</taxon>
    </lineage>
</organism>
<keyword evidence="3" id="KW-1185">Reference proteome</keyword>